<dbReference type="AlphaFoldDB" id="A0AAD9L329"/>
<accession>A0AAD9L329</accession>
<comment type="caution">
    <text evidence="1">The sequence shown here is derived from an EMBL/GenBank/DDBJ whole genome shotgun (WGS) entry which is preliminary data.</text>
</comment>
<reference evidence="1" key="1">
    <citation type="journal article" date="2023" name="Mol. Biol. Evol.">
        <title>Third-Generation Sequencing Reveals the Adaptive Role of the Epigenome in Three Deep-Sea Polychaetes.</title>
        <authorList>
            <person name="Perez M."/>
            <person name="Aroh O."/>
            <person name="Sun Y."/>
            <person name="Lan Y."/>
            <person name="Juniper S.K."/>
            <person name="Young C.R."/>
            <person name="Angers B."/>
            <person name="Qian P.Y."/>
        </authorList>
    </citation>
    <scope>NUCLEOTIDE SEQUENCE</scope>
    <source>
        <strain evidence="1">R07B-5</strain>
    </source>
</reference>
<protein>
    <submittedName>
        <fullName evidence="1">Uncharacterized protein</fullName>
    </submittedName>
</protein>
<evidence type="ECO:0000313" key="2">
    <source>
        <dbReference type="Proteomes" id="UP001209878"/>
    </source>
</evidence>
<gene>
    <name evidence="1" type="ORF">NP493_353g06002</name>
</gene>
<keyword evidence="2" id="KW-1185">Reference proteome</keyword>
<dbReference type="EMBL" id="JAODUO010000353">
    <property type="protein sequence ID" value="KAK2182463.1"/>
    <property type="molecule type" value="Genomic_DNA"/>
</dbReference>
<evidence type="ECO:0000313" key="1">
    <source>
        <dbReference type="EMBL" id="KAK2182463.1"/>
    </source>
</evidence>
<sequence length="50" mass="5626">MGLHLRNGSHSTRLIVIYRPPPNTKNGYTTSEFHLEFAHLIDSMAMGISN</sequence>
<proteinExistence type="predicted"/>
<name>A0AAD9L329_RIDPI</name>
<organism evidence="1 2">
    <name type="scientific">Ridgeia piscesae</name>
    <name type="common">Tubeworm</name>
    <dbReference type="NCBI Taxonomy" id="27915"/>
    <lineage>
        <taxon>Eukaryota</taxon>
        <taxon>Metazoa</taxon>
        <taxon>Spiralia</taxon>
        <taxon>Lophotrochozoa</taxon>
        <taxon>Annelida</taxon>
        <taxon>Polychaeta</taxon>
        <taxon>Sedentaria</taxon>
        <taxon>Canalipalpata</taxon>
        <taxon>Sabellida</taxon>
        <taxon>Siboglinidae</taxon>
        <taxon>Ridgeia</taxon>
    </lineage>
</organism>
<dbReference type="Proteomes" id="UP001209878">
    <property type="component" value="Unassembled WGS sequence"/>
</dbReference>